<feature type="transmembrane region" description="Helical" evidence="1">
    <location>
        <begin position="124"/>
        <end position="146"/>
    </location>
</feature>
<dbReference type="GO" id="GO:0022857">
    <property type="term" value="F:transmembrane transporter activity"/>
    <property type="evidence" value="ECO:0007669"/>
    <property type="project" value="InterPro"/>
</dbReference>
<feature type="transmembrane region" description="Helical" evidence="1">
    <location>
        <begin position="152"/>
        <end position="171"/>
    </location>
</feature>
<protein>
    <submittedName>
        <fullName evidence="4">MFS domain-containing protein</fullName>
    </submittedName>
</protein>
<evidence type="ECO:0000256" key="1">
    <source>
        <dbReference type="SAM" id="Phobius"/>
    </source>
</evidence>
<dbReference type="WBParaSite" id="NBR_0000084401-mRNA-1">
    <property type="protein sequence ID" value="NBR_0000084401-mRNA-1"/>
    <property type="gene ID" value="NBR_0000084401"/>
</dbReference>
<dbReference type="InterPro" id="IPR036259">
    <property type="entry name" value="MFS_trans_sf"/>
</dbReference>
<dbReference type="Pfam" id="PF07690">
    <property type="entry name" value="MFS_1"/>
    <property type="match status" value="1"/>
</dbReference>
<dbReference type="InterPro" id="IPR011701">
    <property type="entry name" value="MFS"/>
</dbReference>
<dbReference type="SUPFAM" id="SSF103473">
    <property type="entry name" value="MFS general substrate transporter"/>
    <property type="match status" value="1"/>
</dbReference>
<dbReference type="Gene3D" id="1.20.1250.20">
    <property type="entry name" value="MFS general substrate transporter like domains"/>
    <property type="match status" value="1"/>
</dbReference>
<keyword evidence="1" id="KW-0472">Membrane</keyword>
<feature type="transmembrane region" description="Helical" evidence="1">
    <location>
        <begin position="52"/>
        <end position="76"/>
    </location>
</feature>
<gene>
    <name evidence="2" type="ORF">NBR_LOCUS845</name>
</gene>
<accession>A0A0N4XE92</accession>
<evidence type="ECO:0000313" key="4">
    <source>
        <dbReference type="WBParaSite" id="NBR_0000084401-mRNA-1"/>
    </source>
</evidence>
<sequence length="284" mass="31701">MFILWLVFYQDDPQLHPSVSEKELEKIQRNKTQAHIERDSFVPYREILKNKVILVVWFNAFVEMVTVTLLLVYAPIYFHVVLGYNVATTGILVSFAASIHLPLKFAGGVLSDRIISVSEPSKMRFFNSIAVGLAGVFCVMIGIFPAEWSRTGVGLFTAVITCMGMNPGGFYKCGTLSSRQYAHFVLATIQFMKCVALFIAPGTVALLVSDEKSHDQWRYVYWINGALLILANFIFLPLATDRPASFTNITRATREAELTQRRGLEACGNTTNGNIAQKNTITQA</sequence>
<keyword evidence="1" id="KW-1133">Transmembrane helix</keyword>
<feature type="transmembrane region" description="Helical" evidence="1">
    <location>
        <begin position="183"/>
        <end position="207"/>
    </location>
</feature>
<dbReference type="PANTHER" id="PTHR45757">
    <property type="entry name" value="PROTEIN CBG23364-RELATED"/>
    <property type="match status" value="1"/>
</dbReference>
<proteinExistence type="predicted"/>
<feature type="transmembrane region" description="Helical" evidence="1">
    <location>
        <begin position="82"/>
        <end position="103"/>
    </location>
</feature>
<dbReference type="GO" id="GO:0016020">
    <property type="term" value="C:membrane"/>
    <property type="evidence" value="ECO:0007669"/>
    <property type="project" value="TreeGrafter"/>
</dbReference>
<keyword evidence="3" id="KW-1185">Reference proteome</keyword>
<dbReference type="Proteomes" id="UP000271162">
    <property type="component" value="Unassembled WGS sequence"/>
</dbReference>
<dbReference type="OMA" id="FVPYKAI"/>
<feature type="transmembrane region" description="Helical" evidence="1">
    <location>
        <begin position="219"/>
        <end position="239"/>
    </location>
</feature>
<reference evidence="4" key="1">
    <citation type="submission" date="2017-02" db="UniProtKB">
        <authorList>
            <consortium name="WormBaseParasite"/>
        </authorList>
    </citation>
    <scope>IDENTIFICATION</scope>
</reference>
<keyword evidence="1" id="KW-0812">Transmembrane</keyword>
<dbReference type="EMBL" id="UYSL01000490">
    <property type="protein sequence ID" value="VDL63903.1"/>
    <property type="molecule type" value="Genomic_DNA"/>
</dbReference>
<evidence type="ECO:0000313" key="2">
    <source>
        <dbReference type="EMBL" id="VDL63903.1"/>
    </source>
</evidence>
<dbReference type="STRING" id="27835.A0A0N4XE92"/>
<name>A0A0N4XE92_NIPBR</name>
<dbReference type="PANTHER" id="PTHR45757:SF17">
    <property type="entry name" value="MAJOR FACILITATOR SUPERFAMILY (MFS) PROFILE DOMAIN-CONTAINING PROTEIN"/>
    <property type="match status" value="1"/>
</dbReference>
<dbReference type="AlphaFoldDB" id="A0A0N4XE92"/>
<organism evidence="4">
    <name type="scientific">Nippostrongylus brasiliensis</name>
    <name type="common">Rat hookworm</name>
    <dbReference type="NCBI Taxonomy" id="27835"/>
    <lineage>
        <taxon>Eukaryota</taxon>
        <taxon>Metazoa</taxon>
        <taxon>Ecdysozoa</taxon>
        <taxon>Nematoda</taxon>
        <taxon>Chromadorea</taxon>
        <taxon>Rhabditida</taxon>
        <taxon>Rhabditina</taxon>
        <taxon>Rhabditomorpha</taxon>
        <taxon>Strongyloidea</taxon>
        <taxon>Heligmosomidae</taxon>
        <taxon>Nippostrongylus</taxon>
    </lineage>
</organism>
<evidence type="ECO:0000313" key="3">
    <source>
        <dbReference type="Proteomes" id="UP000271162"/>
    </source>
</evidence>
<reference evidence="2 3" key="2">
    <citation type="submission" date="2018-11" db="EMBL/GenBank/DDBJ databases">
        <authorList>
            <consortium name="Pathogen Informatics"/>
        </authorList>
    </citation>
    <scope>NUCLEOTIDE SEQUENCE [LARGE SCALE GENOMIC DNA]</scope>
</reference>